<evidence type="ECO:0000256" key="1">
    <source>
        <dbReference type="SAM" id="SignalP"/>
    </source>
</evidence>
<dbReference type="AlphaFoldDB" id="A0A1G2E3F6"/>
<reference evidence="2 3" key="1">
    <citation type="journal article" date="2016" name="Nat. Commun.">
        <title>Thousands of microbial genomes shed light on interconnected biogeochemical processes in an aquifer system.</title>
        <authorList>
            <person name="Anantharaman K."/>
            <person name="Brown C.T."/>
            <person name="Hug L.A."/>
            <person name="Sharon I."/>
            <person name="Castelle C.J."/>
            <person name="Probst A.J."/>
            <person name="Thomas B.C."/>
            <person name="Singh A."/>
            <person name="Wilkins M.J."/>
            <person name="Karaoz U."/>
            <person name="Brodie E.L."/>
            <person name="Williams K.H."/>
            <person name="Hubbard S.S."/>
            <person name="Banfield J.F."/>
        </authorList>
    </citation>
    <scope>NUCLEOTIDE SEQUENCE [LARGE SCALE GENOMIC DNA]</scope>
</reference>
<keyword evidence="1" id="KW-0732">Signal</keyword>
<accession>A0A1G2E3F6</accession>
<evidence type="ECO:0000313" key="2">
    <source>
        <dbReference type="EMBL" id="OGZ20387.1"/>
    </source>
</evidence>
<sequence length="132" mass="13913">MMKPLLLSFLAAVVLVGGALYATGGVRGDAEDVGEIKNNVSVVDGKQIVEIRARGGYIPEKSVAKAGIPTVIRFMTKGTFDCSSSVRIPSMDVSVRLPASGATDIELGTPKAGLLQGMCSMGMYPFEILFEE</sequence>
<feature type="signal peptide" evidence="1">
    <location>
        <begin position="1"/>
        <end position="22"/>
    </location>
</feature>
<gene>
    <name evidence="2" type="ORF">A2494_02475</name>
</gene>
<protein>
    <recommendedName>
        <fullName evidence="4">EfeO-type cupredoxin-like domain-containing protein</fullName>
    </recommendedName>
</protein>
<dbReference type="EMBL" id="MHLU01000019">
    <property type="protein sequence ID" value="OGZ20387.1"/>
    <property type="molecule type" value="Genomic_DNA"/>
</dbReference>
<dbReference type="Gene3D" id="2.60.40.420">
    <property type="entry name" value="Cupredoxins - blue copper proteins"/>
    <property type="match status" value="1"/>
</dbReference>
<evidence type="ECO:0000313" key="3">
    <source>
        <dbReference type="Proteomes" id="UP000178106"/>
    </source>
</evidence>
<proteinExistence type="predicted"/>
<organism evidence="2 3">
    <name type="scientific">Candidatus Lloydbacteria bacterium RIFOXYC12_FULL_46_25</name>
    <dbReference type="NCBI Taxonomy" id="1798670"/>
    <lineage>
        <taxon>Bacteria</taxon>
        <taxon>Candidatus Lloydiibacteriota</taxon>
    </lineage>
</organism>
<evidence type="ECO:0008006" key="4">
    <source>
        <dbReference type="Google" id="ProtNLM"/>
    </source>
</evidence>
<comment type="caution">
    <text evidence="2">The sequence shown here is derived from an EMBL/GenBank/DDBJ whole genome shotgun (WGS) entry which is preliminary data.</text>
</comment>
<name>A0A1G2E3F6_9BACT</name>
<dbReference type="Proteomes" id="UP000178106">
    <property type="component" value="Unassembled WGS sequence"/>
</dbReference>
<dbReference type="InterPro" id="IPR008972">
    <property type="entry name" value="Cupredoxin"/>
</dbReference>
<feature type="chain" id="PRO_5009582689" description="EfeO-type cupredoxin-like domain-containing protein" evidence="1">
    <location>
        <begin position="23"/>
        <end position="132"/>
    </location>
</feature>